<sequence length="67" mass="8204">MELVALIAGFIIVYVLGVNVVIRFMRALLRFPQRKQRGSEWRSHEDFLFRKPLDRYERRERKGRIRN</sequence>
<evidence type="ECO:0000313" key="2">
    <source>
        <dbReference type="EMBL" id="MYH63464.1"/>
    </source>
</evidence>
<dbReference type="AlphaFoldDB" id="A0A6B1GBJ7"/>
<accession>A0A6B1GBJ7</accession>
<keyword evidence="1" id="KW-0812">Transmembrane</keyword>
<organism evidence="2">
    <name type="scientific">Caldilineaceae bacterium SB0675_bin_29</name>
    <dbReference type="NCBI Taxonomy" id="2605266"/>
    <lineage>
        <taxon>Bacteria</taxon>
        <taxon>Bacillati</taxon>
        <taxon>Chloroflexota</taxon>
        <taxon>Caldilineae</taxon>
        <taxon>Caldilineales</taxon>
        <taxon>Caldilineaceae</taxon>
    </lineage>
</organism>
<keyword evidence="1" id="KW-0472">Membrane</keyword>
<feature type="transmembrane region" description="Helical" evidence="1">
    <location>
        <begin position="6"/>
        <end position="25"/>
    </location>
</feature>
<gene>
    <name evidence="2" type="ORF">F4148_17510</name>
</gene>
<comment type="caution">
    <text evidence="2">The sequence shown here is derived from an EMBL/GenBank/DDBJ whole genome shotgun (WGS) entry which is preliminary data.</text>
</comment>
<dbReference type="EMBL" id="VYDA01000622">
    <property type="protein sequence ID" value="MYH63464.1"/>
    <property type="molecule type" value="Genomic_DNA"/>
</dbReference>
<evidence type="ECO:0000256" key="1">
    <source>
        <dbReference type="SAM" id="Phobius"/>
    </source>
</evidence>
<keyword evidence="1" id="KW-1133">Transmembrane helix</keyword>
<reference evidence="2" key="1">
    <citation type="submission" date="2019-09" db="EMBL/GenBank/DDBJ databases">
        <title>Characterisation of the sponge microbiome using genome-centric metagenomics.</title>
        <authorList>
            <person name="Engelberts J.P."/>
            <person name="Robbins S.J."/>
            <person name="De Goeij J.M."/>
            <person name="Aranda M."/>
            <person name="Bell S.C."/>
            <person name="Webster N.S."/>
        </authorList>
    </citation>
    <scope>NUCLEOTIDE SEQUENCE</scope>
    <source>
        <strain evidence="2">SB0675_bin_29</strain>
    </source>
</reference>
<name>A0A6B1GBJ7_9CHLR</name>
<proteinExistence type="predicted"/>
<protein>
    <submittedName>
        <fullName evidence="2">Uncharacterized protein</fullName>
    </submittedName>
</protein>